<dbReference type="Pfam" id="PF12697">
    <property type="entry name" value="Abhydrolase_6"/>
    <property type="match status" value="1"/>
</dbReference>
<dbReference type="PANTHER" id="PTHR43689">
    <property type="entry name" value="HYDROLASE"/>
    <property type="match status" value="1"/>
</dbReference>
<proteinExistence type="predicted"/>
<reference evidence="2 3" key="1">
    <citation type="journal article" date="2011" name="Stand. Genomic Sci.">
        <title>Complete genome sequence of the acetate-degrading sulfate reducer Desulfobacca acetoxidans type strain (ASRB2).</title>
        <authorList>
            <person name="Goker M."/>
            <person name="Teshima H."/>
            <person name="Lapidus A."/>
            <person name="Nolan M."/>
            <person name="Lucas S."/>
            <person name="Hammon N."/>
            <person name="Deshpande S."/>
            <person name="Cheng J.F."/>
            <person name="Tapia R."/>
            <person name="Han C."/>
            <person name="Goodwin L."/>
            <person name="Pitluck S."/>
            <person name="Huntemann M."/>
            <person name="Liolios K."/>
            <person name="Ivanova N."/>
            <person name="Pagani I."/>
            <person name="Mavromatis K."/>
            <person name="Ovchinikova G."/>
            <person name="Pati A."/>
            <person name="Chen A."/>
            <person name="Palaniappan K."/>
            <person name="Land M."/>
            <person name="Hauser L."/>
            <person name="Brambilla E.M."/>
            <person name="Rohde M."/>
            <person name="Spring S."/>
            <person name="Detter J.C."/>
            <person name="Woyke T."/>
            <person name="Bristow J."/>
            <person name="Eisen J.A."/>
            <person name="Markowitz V."/>
            <person name="Hugenholtz P."/>
            <person name="Kyrpides N.C."/>
            <person name="Klenk H.P."/>
        </authorList>
    </citation>
    <scope>NUCLEOTIDE SEQUENCE [LARGE SCALE GENOMIC DNA]</scope>
    <source>
        <strain evidence="3">ATCC 700848 / DSM 11109 / ASRB2</strain>
    </source>
</reference>
<evidence type="ECO:0000313" key="2">
    <source>
        <dbReference type="EMBL" id="AEB08407.1"/>
    </source>
</evidence>
<dbReference type="KEGG" id="dao:Desac_0521"/>
<dbReference type="STRING" id="880072.Desac_0521"/>
<dbReference type="Proteomes" id="UP000000483">
    <property type="component" value="Chromosome"/>
</dbReference>
<dbReference type="HOGENOM" id="CLU_020336_12_2_7"/>
<name>F2NFZ4_DESAR</name>
<feature type="domain" description="AB hydrolase-1" evidence="1">
    <location>
        <begin position="5"/>
        <end position="177"/>
    </location>
</feature>
<dbReference type="AlphaFoldDB" id="F2NFZ4"/>
<dbReference type="SUPFAM" id="SSF53474">
    <property type="entry name" value="alpha/beta-Hydrolases"/>
    <property type="match status" value="1"/>
</dbReference>
<dbReference type="InterPro" id="IPR029058">
    <property type="entry name" value="AB_hydrolase_fold"/>
</dbReference>
<reference evidence="3" key="2">
    <citation type="submission" date="2011-03" db="EMBL/GenBank/DDBJ databases">
        <title>The complete genome of Desulfobacca acetoxidans DSM 11109.</title>
        <authorList>
            <consortium name="US DOE Joint Genome Institute (JGI-PGF)"/>
            <person name="Lucas S."/>
            <person name="Copeland A."/>
            <person name="Lapidus A."/>
            <person name="Bruce D."/>
            <person name="Goodwin L."/>
            <person name="Pitluck S."/>
            <person name="Peters L."/>
            <person name="Kyrpides N."/>
            <person name="Mavromatis K."/>
            <person name="Ivanova N."/>
            <person name="Ovchinnikova G."/>
            <person name="Teshima H."/>
            <person name="Detter J.C."/>
            <person name="Han C."/>
            <person name="Land M."/>
            <person name="Hauser L."/>
            <person name="Markowitz V."/>
            <person name="Cheng J.-F."/>
            <person name="Hugenholtz P."/>
            <person name="Woyke T."/>
            <person name="Wu D."/>
            <person name="Spring S."/>
            <person name="Schueler E."/>
            <person name="Brambilla E."/>
            <person name="Klenk H.-P."/>
            <person name="Eisen J.A."/>
        </authorList>
    </citation>
    <scope>NUCLEOTIDE SEQUENCE [LARGE SCALE GENOMIC DNA]</scope>
    <source>
        <strain evidence="3">ATCC 700848 / DSM 11109 / ASRB2</strain>
    </source>
</reference>
<sequence length="183" mass="20329">MEAHDPGQTILVGWSLGGMLALEVCAAGFRPRAVVTIAACASFCRRPDYGLGVPAAVLRAMRQRLTTEPEQVIRDFHSRLLSLGERNWQETVPALLPERFNGAWLAQGLDYLRRKDLRSILSEAKAEEFVIVHGFRDRITPVSQAYVLAEQLPSARLIILPSAGHIPLVTQSQVVNDLIMEFL</sequence>
<evidence type="ECO:0000259" key="1">
    <source>
        <dbReference type="Pfam" id="PF12697"/>
    </source>
</evidence>
<gene>
    <name evidence="2" type="ordered locus">Desac_0521</name>
</gene>
<dbReference type="eggNOG" id="COG1073">
    <property type="taxonomic scope" value="Bacteria"/>
</dbReference>
<organism evidence="2 3">
    <name type="scientific">Desulfobacca acetoxidans (strain ATCC 700848 / DSM 11109 / ASRB2)</name>
    <dbReference type="NCBI Taxonomy" id="880072"/>
    <lineage>
        <taxon>Bacteria</taxon>
        <taxon>Pseudomonadati</taxon>
        <taxon>Thermodesulfobacteriota</taxon>
        <taxon>Desulfobaccia</taxon>
        <taxon>Desulfobaccales</taxon>
        <taxon>Desulfobaccaceae</taxon>
        <taxon>Desulfobacca</taxon>
    </lineage>
</organism>
<keyword evidence="3" id="KW-1185">Reference proteome</keyword>
<dbReference type="Gene3D" id="3.40.50.1820">
    <property type="entry name" value="alpha/beta hydrolase"/>
    <property type="match status" value="1"/>
</dbReference>
<dbReference type="EMBL" id="CP002629">
    <property type="protein sequence ID" value="AEB08407.1"/>
    <property type="molecule type" value="Genomic_DNA"/>
</dbReference>
<dbReference type="InterPro" id="IPR000073">
    <property type="entry name" value="AB_hydrolase_1"/>
</dbReference>
<dbReference type="PANTHER" id="PTHR43689:SF8">
    <property type="entry name" value="ALPHA_BETA-HYDROLASES SUPERFAMILY PROTEIN"/>
    <property type="match status" value="1"/>
</dbReference>
<protein>
    <submittedName>
        <fullName evidence="2">BioH protein</fullName>
    </submittedName>
</protein>
<accession>F2NFZ4</accession>
<evidence type="ECO:0000313" key="3">
    <source>
        <dbReference type="Proteomes" id="UP000000483"/>
    </source>
</evidence>